<keyword evidence="4" id="KW-0067">ATP-binding</keyword>
<dbReference type="Pfam" id="PF13087">
    <property type="entry name" value="AAA_12"/>
    <property type="match status" value="1"/>
</dbReference>
<dbReference type="GO" id="GO:0016787">
    <property type="term" value="F:hydrolase activity"/>
    <property type="evidence" value="ECO:0007669"/>
    <property type="project" value="UniProtKB-KW"/>
</dbReference>
<dbReference type="InterPro" id="IPR027417">
    <property type="entry name" value="P-loop_NTPase"/>
</dbReference>
<evidence type="ECO:0000256" key="3">
    <source>
        <dbReference type="ARBA" id="ARBA00022806"/>
    </source>
</evidence>
<keyword evidence="1" id="KW-0547">Nucleotide-binding</keyword>
<dbReference type="EMBL" id="MU006779">
    <property type="protein sequence ID" value="KAF2643747.1"/>
    <property type="molecule type" value="Genomic_DNA"/>
</dbReference>
<gene>
    <name evidence="6" type="ORF">P280DRAFT_392681</name>
</gene>
<dbReference type="GO" id="GO:0043139">
    <property type="term" value="F:5'-3' DNA helicase activity"/>
    <property type="evidence" value="ECO:0007669"/>
    <property type="project" value="TreeGrafter"/>
</dbReference>
<evidence type="ECO:0000256" key="2">
    <source>
        <dbReference type="ARBA" id="ARBA00022801"/>
    </source>
</evidence>
<protein>
    <recommendedName>
        <fullName evidence="5">DNA2/NAM7 helicase-like C-terminal domain-containing protein</fullName>
    </recommendedName>
</protein>
<accession>A0A6A6S949</accession>
<sequence>LALLSGMLKEAFPGIELGSVDGFQGREKEAVVVSLVRSNGEHEVGFLAEKRRLNVAMTRPKRHLCVVGDAETVGRGSKFLKGWMTFLEDKADLRYPDIAHVYGGT</sequence>
<dbReference type="CDD" id="cd18808">
    <property type="entry name" value="SF1_C_Upf1"/>
    <property type="match status" value="1"/>
</dbReference>
<evidence type="ECO:0000313" key="7">
    <source>
        <dbReference type="Proteomes" id="UP000799753"/>
    </source>
</evidence>
<name>A0A6A6S949_9PLEO</name>
<dbReference type="PANTHER" id="PTHR43788:SF8">
    <property type="entry name" value="DNA-BINDING PROTEIN SMUBP-2"/>
    <property type="match status" value="1"/>
</dbReference>
<organism evidence="6 7">
    <name type="scientific">Massarina eburnea CBS 473.64</name>
    <dbReference type="NCBI Taxonomy" id="1395130"/>
    <lineage>
        <taxon>Eukaryota</taxon>
        <taxon>Fungi</taxon>
        <taxon>Dikarya</taxon>
        <taxon>Ascomycota</taxon>
        <taxon>Pezizomycotina</taxon>
        <taxon>Dothideomycetes</taxon>
        <taxon>Pleosporomycetidae</taxon>
        <taxon>Pleosporales</taxon>
        <taxon>Massarineae</taxon>
        <taxon>Massarinaceae</taxon>
        <taxon>Massarina</taxon>
    </lineage>
</organism>
<feature type="non-terminal residue" evidence="6">
    <location>
        <position position="1"/>
    </location>
</feature>
<proteinExistence type="predicted"/>
<dbReference type="AlphaFoldDB" id="A0A6A6S949"/>
<dbReference type="SUPFAM" id="SSF52540">
    <property type="entry name" value="P-loop containing nucleoside triphosphate hydrolases"/>
    <property type="match status" value="1"/>
</dbReference>
<dbReference type="InterPro" id="IPR047187">
    <property type="entry name" value="SF1_C_Upf1"/>
</dbReference>
<evidence type="ECO:0000256" key="4">
    <source>
        <dbReference type="ARBA" id="ARBA00022840"/>
    </source>
</evidence>
<keyword evidence="3" id="KW-0347">Helicase</keyword>
<keyword evidence="7" id="KW-1185">Reference proteome</keyword>
<dbReference type="GO" id="GO:0005524">
    <property type="term" value="F:ATP binding"/>
    <property type="evidence" value="ECO:0007669"/>
    <property type="project" value="UniProtKB-KW"/>
</dbReference>
<dbReference type="Gene3D" id="3.40.50.300">
    <property type="entry name" value="P-loop containing nucleotide triphosphate hydrolases"/>
    <property type="match status" value="1"/>
</dbReference>
<dbReference type="OrthoDB" id="6513042at2759"/>
<dbReference type="Proteomes" id="UP000799753">
    <property type="component" value="Unassembled WGS sequence"/>
</dbReference>
<reference evidence="6" key="1">
    <citation type="journal article" date="2020" name="Stud. Mycol.">
        <title>101 Dothideomycetes genomes: a test case for predicting lifestyles and emergence of pathogens.</title>
        <authorList>
            <person name="Haridas S."/>
            <person name="Albert R."/>
            <person name="Binder M."/>
            <person name="Bloem J."/>
            <person name="Labutti K."/>
            <person name="Salamov A."/>
            <person name="Andreopoulos B."/>
            <person name="Baker S."/>
            <person name="Barry K."/>
            <person name="Bills G."/>
            <person name="Bluhm B."/>
            <person name="Cannon C."/>
            <person name="Castanera R."/>
            <person name="Culley D."/>
            <person name="Daum C."/>
            <person name="Ezra D."/>
            <person name="Gonzalez J."/>
            <person name="Henrissat B."/>
            <person name="Kuo A."/>
            <person name="Liang C."/>
            <person name="Lipzen A."/>
            <person name="Lutzoni F."/>
            <person name="Magnuson J."/>
            <person name="Mondo S."/>
            <person name="Nolan M."/>
            <person name="Ohm R."/>
            <person name="Pangilinan J."/>
            <person name="Park H.-J."/>
            <person name="Ramirez L."/>
            <person name="Alfaro M."/>
            <person name="Sun H."/>
            <person name="Tritt A."/>
            <person name="Yoshinaga Y."/>
            <person name="Zwiers L.-H."/>
            <person name="Turgeon B."/>
            <person name="Goodwin S."/>
            <person name="Spatafora J."/>
            <person name="Crous P."/>
            <person name="Grigoriev I."/>
        </authorList>
    </citation>
    <scope>NUCLEOTIDE SEQUENCE</scope>
    <source>
        <strain evidence="6">CBS 473.64</strain>
    </source>
</reference>
<keyword evidence="2" id="KW-0378">Hydrolase</keyword>
<evidence type="ECO:0000313" key="6">
    <source>
        <dbReference type="EMBL" id="KAF2643747.1"/>
    </source>
</evidence>
<dbReference type="InterPro" id="IPR050534">
    <property type="entry name" value="Coronavir_polyprotein_1ab"/>
</dbReference>
<dbReference type="PANTHER" id="PTHR43788">
    <property type="entry name" value="DNA2/NAM7 HELICASE FAMILY MEMBER"/>
    <property type="match status" value="1"/>
</dbReference>
<dbReference type="InterPro" id="IPR041679">
    <property type="entry name" value="DNA2/NAM7-like_C"/>
</dbReference>
<evidence type="ECO:0000256" key="1">
    <source>
        <dbReference type="ARBA" id="ARBA00022741"/>
    </source>
</evidence>
<evidence type="ECO:0000259" key="5">
    <source>
        <dbReference type="Pfam" id="PF13087"/>
    </source>
</evidence>
<feature type="domain" description="DNA2/NAM7 helicase-like C-terminal" evidence="5">
    <location>
        <begin position="4"/>
        <end position="70"/>
    </location>
</feature>